<sequence>MFSNTHKGIRILSNRIQDSDSIQQIHFESIKGRIRMRSMRIRYYKEISHKLIKEDPRFP</sequence>
<reference evidence="1" key="1">
    <citation type="submission" date="2021-06" db="EMBL/GenBank/DDBJ databases">
        <authorList>
            <person name="Kallberg Y."/>
            <person name="Tangrot J."/>
            <person name="Rosling A."/>
        </authorList>
    </citation>
    <scope>NUCLEOTIDE SEQUENCE</scope>
    <source>
        <strain evidence="1">MA461A</strain>
    </source>
</reference>
<proteinExistence type="predicted"/>
<accession>A0ACA9RDL6</accession>
<evidence type="ECO:0000313" key="2">
    <source>
        <dbReference type="Proteomes" id="UP000789920"/>
    </source>
</evidence>
<gene>
    <name evidence="1" type="ORF">RPERSI_LOCUS18700</name>
</gene>
<keyword evidence="2" id="KW-1185">Reference proteome</keyword>
<name>A0ACA9RDL6_9GLOM</name>
<comment type="caution">
    <text evidence="1">The sequence shown here is derived from an EMBL/GenBank/DDBJ whole genome shotgun (WGS) entry which is preliminary data.</text>
</comment>
<dbReference type="Proteomes" id="UP000789920">
    <property type="component" value="Unassembled WGS sequence"/>
</dbReference>
<dbReference type="EMBL" id="CAJVQC010050002">
    <property type="protein sequence ID" value="CAG8788410.1"/>
    <property type="molecule type" value="Genomic_DNA"/>
</dbReference>
<organism evidence="1 2">
    <name type="scientific">Racocetra persica</name>
    <dbReference type="NCBI Taxonomy" id="160502"/>
    <lineage>
        <taxon>Eukaryota</taxon>
        <taxon>Fungi</taxon>
        <taxon>Fungi incertae sedis</taxon>
        <taxon>Mucoromycota</taxon>
        <taxon>Glomeromycotina</taxon>
        <taxon>Glomeromycetes</taxon>
        <taxon>Diversisporales</taxon>
        <taxon>Gigasporaceae</taxon>
        <taxon>Racocetra</taxon>
    </lineage>
</organism>
<evidence type="ECO:0000313" key="1">
    <source>
        <dbReference type="EMBL" id="CAG8788410.1"/>
    </source>
</evidence>
<protein>
    <submittedName>
        <fullName evidence="1">20678_t:CDS:1</fullName>
    </submittedName>
</protein>
<feature type="non-terminal residue" evidence="1">
    <location>
        <position position="59"/>
    </location>
</feature>